<gene>
    <name evidence="2" type="ORF">ENO26_11440</name>
</gene>
<organism evidence="2">
    <name type="scientific">Ignisphaera aggregans</name>
    <dbReference type="NCBI Taxonomy" id="334771"/>
    <lineage>
        <taxon>Archaea</taxon>
        <taxon>Thermoproteota</taxon>
        <taxon>Thermoprotei</taxon>
        <taxon>Desulfurococcales</taxon>
        <taxon>Desulfurococcaceae</taxon>
        <taxon>Ignisphaera</taxon>
    </lineage>
</organism>
<proteinExistence type="predicted"/>
<name>A0A7J2U5T7_9CREN</name>
<comment type="caution">
    <text evidence="2">The sequence shown here is derived from an EMBL/GenBank/DDBJ whole genome shotgun (WGS) entry which is preliminary data.</text>
</comment>
<accession>A0A7J2U5T7</accession>
<reference evidence="2" key="1">
    <citation type="journal article" date="2020" name="mSystems">
        <title>Genome- and Community-Level Interaction Insights into Carbon Utilization and Element Cycling Functions of Hydrothermarchaeota in Hydrothermal Sediment.</title>
        <authorList>
            <person name="Zhou Z."/>
            <person name="Liu Y."/>
            <person name="Xu W."/>
            <person name="Pan J."/>
            <person name="Luo Z.H."/>
            <person name="Li M."/>
        </authorList>
    </citation>
    <scope>NUCLEOTIDE SEQUENCE [LARGE SCALE GENOMIC DNA]</scope>
    <source>
        <strain evidence="2">SpSt-125</strain>
    </source>
</reference>
<dbReference type="AlphaFoldDB" id="A0A7J2U5T7"/>
<dbReference type="EMBL" id="DSEU01000079">
    <property type="protein sequence ID" value="HEM68148.1"/>
    <property type="molecule type" value="Genomic_DNA"/>
</dbReference>
<feature type="region of interest" description="Disordered" evidence="1">
    <location>
        <begin position="42"/>
        <end position="62"/>
    </location>
</feature>
<evidence type="ECO:0000313" key="2">
    <source>
        <dbReference type="EMBL" id="HEM68148.1"/>
    </source>
</evidence>
<evidence type="ECO:0000256" key="1">
    <source>
        <dbReference type="SAM" id="MobiDB-lite"/>
    </source>
</evidence>
<protein>
    <submittedName>
        <fullName evidence="2">Uncharacterized protein</fullName>
    </submittedName>
</protein>
<sequence length="72" mass="8021">MSSCEYLLDLLTLLTCLAVNDESWCSHTKWMRGFGVLLSPDSPGSDAVKTRTEPGNPEARNTYPQSIIAIYR</sequence>